<proteinExistence type="predicted"/>
<evidence type="ECO:0000313" key="1">
    <source>
        <dbReference type="EMBL" id="MBB6146863.1"/>
    </source>
</evidence>
<dbReference type="AlphaFoldDB" id="A0A841JZF1"/>
<sequence length="57" mass="6489">MDIQLWKEKAVLWYGWASQAFMLCNLLLYVACWIVAGGPVGPVGYIGWLNHCCQWKG</sequence>
<dbReference type="EMBL" id="JACHEK010000011">
    <property type="protein sequence ID" value="MBB6146863.1"/>
    <property type="molecule type" value="Genomic_DNA"/>
</dbReference>
<gene>
    <name evidence="1" type="ORF">HNQ77_004844</name>
</gene>
<evidence type="ECO:0000313" key="2">
    <source>
        <dbReference type="Proteomes" id="UP000538666"/>
    </source>
</evidence>
<dbReference type="RefSeq" id="WP_156186110.1">
    <property type="nucleotide sequence ID" value="NZ_JACHEK010000011.1"/>
</dbReference>
<organism evidence="1 2">
    <name type="scientific">Silvibacterium bohemicum</name>
    <dbReference type="NCBI Taxonomy" id="1577686"/>
    <lineage>
        <taxon>Bacteria</taxon>
        <taxon>Pseudomonadati</taxon>
        <taxon>Acidobacteriota</taxon>
        <taxon>Terriglobia</taxon>
        <taxon>Terriglobales</taxon>
        <taxon>Acidobacteriaceae</taxon>
        <taxon>Silvibacterium</taxon>
    </lineage>
</organism>
<reference evidence="1 2" key="1">
    <citation type="submission" date="2020-08" db="EMBL/GenBank/DDBJ databases">
        <title>Genomic Encyclopedia of Type Strains, Phase IV (KMG-IV): sequencing the most valuable type-strain genomes for metagenomic binning, comparative biology and taxonomic classification.</title>
        <authorList>
            <person name="Goeker M."/>
        </authorList>
    </citation>
    <scope>NUCLEOTIDE SEQUENCE [LARGE SCALE GENOMIC DNA]</scope>
    <source>
        <strain evidence="1 2">DSM 103733</strain>
    </source>
</reference>
<comment type="caution">
    <text evidence="1">The sequence shown here is derived from an EMBL/GenBank/DDBJ whole genome shotgun (WGS) entry which is preliminary data.</text>
</comment>
<accession>A0A841JZF1</accession>
<keyword evidence="2" id="KW-1185">Reference proteome</keyword>
<name>A0A841JZF1_9BACT</name>
<protein>
    <submittedName>
        <fullName evidence="1">Uncharacterized protein</fullName>
    </submittedName>
</protein>
<dbReference type="Proteomes" id="UP000538666">
    <property type="component" value="Unassembled WGS sequence"/>
</dbReference>